<keyword evidence="1" id="KW-1133">Transmembrane helix</keyword>
<dbReference type="GeneID" id="105444401"/>
<dbReference type="SMART" id="SM00218">
    <property type="entry name" value="ZU5"/>
    <property type="match status" value="1"/>
</dbReference>
<comment type="similarity">
    <text evidence="1">Belongs to the unc-5 family.</text>
</comment>
<evidence type="ECO:0000313" key="4">
    <source>
        <dbReference type="EnsemblMetazoa" id="XP_011676914"/>
    </source>
</evidence>
<dbReference type="AlphaFoldDB" id="A0A7M7HHJ3"/>
<proteinExistence type="inferred from homology"/>
<feature type="transmembrane region" description="Helical" evidence="1">
    <location>
        <begin position="6"/>
        <end position="31"/>
    </location>
</feature>
<dbReference type="InParanoid" id="A0A7M7HHJ3"/>
<dbReference type="GO" id="GO:0005042">
    <property type="term" value="F:netrin receptor activity"/>
    <property type="evidence" value="ECO:0007669"/>
    <property type="project" value="UniProtKB-UniRule"/>
</dbReference>
<organism evidence="4 5">
    <name type="scientific">Strongylocentrotus purpuratus</name>
    <name type="common">Purple sea urchin</name>
    <dbReference type="NCBI Taxonomy" id="7668"/>
    <lineage>
        <taxon>Eukaryota</taxon>
        <taxon>Metazoa</taxon>
        <taxon>Echinodermata</taxon>
        <taxon>Eleutherozoa</taxon>
        <taxon>Echinozoa</taxon>
        <taxon>Echinoidea</taxon>
        <taxon>Euechinoidea</taxon>
        <taxon>Echinacea</taxon>
        <taxon>Camarodonta</taxon>
        <taxon>Echinidea</taxon>
        <taxon>Strongylocentrotidae</taxon>
        <taxon>Strongylocentrotus</taxon>
    </lineage>
</organism>
<dbReference type="PANTHER" id="PTHR12582">
    <property type="entry name" value="NETRIN RECEPTOR UNC5"/>
    <property type="match status" value="1"/>
</dbReference>
<feature type="domain" description="ZU5" evidence="3">
    <location>
        <begin position="162"/>
        <end position="303"/>
    </location>
</feature>
<dbReference type="RefSeq" id="XP_011676914.2">
    <property type="nucleotide sequence ID" value="XM_011678612.2"/>
</dbReference>
<dbReference type="InterPro" id="IPR011029">
    <property type="entry name" value="DEATH-like_dom_sf"/>
</dbReference>
<reference evidence="4" key="2">
    <citation type="submission" date="2021-01" db="UniProtKB">
        <authorList>
            <consortium name="EnsemblMetazoa"/>
        </authorList>
    </citation>
    <scope>IDENTIFICATION</scope>
</reference>
<dbReference type="PANTHER" id="PTHR12582:SF41">
    <property type="entry name" value="UNC5C-LIKE PROTEIN"/>
    <property type="match status" value="1"/>
</dbReference>
<name>A0A7M7HHJ3_STRPU</name>
<comment type="subcellular location">
    <subcellularLocation>
        <location evidence="1">Cell membrane</location>
        <topology evidence="1">Single-pass type I membrane protein</topology>
    </subcellularLocation>
</comment>
<evidence type="ECO:0000259" key="3">
    <source>
        <dbReference type="PROSITE" id="PS51145"/>
    </source>
</evidence>
<dbReference type="InterPro" id="IPR037936">
    <property type="entry name" value="UNC5A-D"/>
</dbReference>
<dbReference type="PROSITE" id="PS51145">
    <property type="entry name" value="ZU5"/>
    <property type="match status" value="1"/>
</dbReference>
<feature type="region of interest" description="Disordered" evidence="2">
    <location>
        <begin position="481"/>
        <end position="529"/>
    </location>
</feature>
<protein>
    <recommendedName>
        <fullName evidence="1">Netrin receptor UNC5</fullName>
    </recommendedName>
</protein>
<sequence>MDNTVVVVLFLSIAIVLLLLVLLILAIYVAFMKWKKYQRRRSERGGDGEFRMSLINTVNPHTQSITSMTGLQTMARENMKAIPAYDPDIEDEEFQNGSDPICGPCVSDSGVLGKDLKVSHEQLDLITPDRCGSGRLDSELIELLKTDMTESTTVKVDSKLLVFISREIDDLGGTLVLDKMGISLLIPPCAIPRGKKQIIQLASDWELSDYPPMTDTQTIISPVVHCGPHGLKLLRPAILSLMHCGDDVQDIAVLSSETHLTQDKHWKPIQHRKKCGKVQYALLENQCQVYLSHFSLYTCIAQGSHPRLTKKWIQLAAFGKKEGGQFQVFIYMLNNTPCALQFAIYQQSKYNCSMIRCPLEFLIDEEGGDLVFDLKHVSEGWNPVGRKWEEIGRFLDIWQEKCNNISFIFKHDNPSCTDLNFNICLFQKDMPDVKRHFEVAMSFPCKNPTWSTAESQSHATTNLTVHVTQAVPSIVTNGLERSLSSTPSETAFTKSTVHGGDRRHDDPVINDKSTTANVHDNDLSFDRGGTDDDEVADTMLMTSSHSKSTNTTNINIHTEMIVQPPPDLPDNFDLLQDDLPAAVFPLRLRSKLMALLDPPSSLTSSVNDWRVLAESLNLDSLVSLIRMKPSPTEELLDVAAQKGKDCRWLYGVLRDAERYDAVDEVAKYLGDGIESLRLNTHVEED</sequence>
<feature type="compositionally biased region" description="Basic and acidic residues" evidence="2">
    <location>
        <begin position="499"/>
        <end position="509"/>
    </location>
</feature>
<comment type="function">
    <text evidence="1">Receptor for netrin required for axon guidance. Mediates axon repulsion of neuronal growth cones in the developing nervous system upon ligand binding.</text>
</comment>
<accession>A0A7M7HHJ3</accession>
<keyword evidence="1" id="KW-0812">Transmembrane</keyword>
<dbReference type="Proteomes" id="UP000007110">
    <property type="component" value="Unassembled WGS sequence"/>
</dbReference>
<dbReference type="GO" id="GO:0005886">
    <property type="term" value="C:plasma membrane"/>
    <property type="evidence" value="ECO:0007669"/>
    <property type="project" value="UniProtKB-SubCell"/>
</dbReference>
<reference evidence="5" key="1">
    <citation type="submission" date="2015-02" db="EMBL/GenBank/DDBJ databases">
        <title>Genome sequencing for Strongylocentrotus purpuratus.</title>
        <authorList>
            <person name="Murali S."/>
            <person name="Liu Y."/>
            <person name="Vee V."/>
            <person name="English A."/>
            <person name="Wang M."/>
            <person name="Skinner E."/>
            <person name="Han Y."/>
            <person name="Muzny D.M."/>
            <person name="Worley K.C."/>
            <person name="Gibbs R.A."/>
        </authorList>
    </citation>
    <scope>NUCLEOTIDE SEQUENCE</scope>
</reference>
<dbReference type="SUPFAM" id="SSF47986">
    <property type="entry name" value="DEATH domain"/>
    <property type="match status" value="1"/>
</dbReference>
<keyword evidence="1" id="KW-0217">Developmental protein</keyword>
<dbReference type="EnsemblMetazoa" id="XM_011678612">
    <property type="protein sequence ID" value="XP_011676914"/>
    <property type="gene ID" value="LOC105444401"/>
</dbReference>
<dbReference type="OMA" id="LSYKHCA"/>
<dbReference type="Gene3D" id="1.10.533.10">
    <property type="entry name" value="Death Domain, Fas"/>
    <property type="match status" value="1"/>
</dbReference>
<keyword evidence="1" id="KW-0675">Receptor</keyword>
<keyword evidence="1" id="KW-0472">Membrane</keyword>
<dbReference type="Gene3D" id="2.60.220.30">
    <property type="match status" value="1"/>
</dbReference>
<evidence type="ECO:0000256" key="2">
    <source>
        <dbReference type="SAM" id="MobiDB-lite"/>
    </source>
</evidence>
<feature type="compositionally biased region" description="Basic and acidic residues" evidence="2">
    <location>
        <begin position="519"/>
        <end position="529"/>
    </location>
</feature>
<feature type="compositionally biased region" description="Polar residues" evidence="2">
    <location>
        <begin position="482"/>
        <end position="496"/>
    </location>
</feature>
<evidence type="ECO:0000256" key="1">
    <source>
        <dbReference type="RuleBase" id="RU367033"/>
    </source>
</evidence>
<dbReference type="Pfam" id="PF00531">
    <property type="entry name" value="Death"/>
    <property type="match status" value="1"/>
</dbReference>
<keyword evidence="1" id="KW-0393">Immunoglobulin domain</keyword>
<evidence type="ECO:0000313" key="5">
    <source>
        <dbReference type="Proteomes" id="UP000007110"/>
    </source>
</evidence>
<dbReference type="InterPro" id="IPR000488">
    <property type="entry name" value="Death_dom"/>
</dbReference>
<dbReference type="KEGG" id="spu:105444401"/>
<dbReference type="OrthoDB" id="10066544at2759"/>
<keyword evidence="5" id="KW-1185">Reference proteome</keyword>
<dbReference type="Pfam" id="PF00791">
    <property type="entry name" value="ZU5"/>
    <property type="match status" value="1"/>
</dbReference>
<dbReference type="InterPro" id="IPR000906">
    <property type="entry name" value="ZU5_dom"/>
</dbReference>